<name>A0A939NK75_SERMA</name>
<gene>
    <name evidence="4" type="ORF">J4732_14395</name>
</gene>
<dbReference type="GO" id="GO:0005524">
    <property type="term" value="F:ATP binding"/>
    <property type="evidence" value="ECO:0007669"/>
    <property type="project" value="UniProtKB-KW"/>
</dbReference>
<feature type="domain" description="ABC transporter" evidence="3">
    <location>
        <begin position="23"/>
        <end position="110"/>
    </location>
</feature>
<dbReference type="EMBL" id="JAGETR010000089">
    <property type="protein sequence ID" value="MBO2007023.1"/>
    <property type="molecule type" value="Genomic_DNA"/>
</dbReference>
<protein>
    <submittedName>
        <fullName evidence="4">ATP-binding cassette domain-containing protein</fullName>
    </submittedName>
</protein>
<dbReference type="SUPFAM" id="SSF52540">
    <property type="entry name" value="P-loop containing nucleoside triphosphate hydrolases"/>
    <property type="match status" value="1"/>
</dbReference>
<dbReference type="InterPro" id="IPR003439">
    <property type="entry name" value="ABC_transporter-like_ATP-bd"/>
</dbReference>
<evidence type="ECO:0000256" key="2">
    <source>
        <dbReference type="ARBA" id="ARBA00022448"/>
    </source>
</evidence>
<dbReference type="PANTHER" id="PTHR43117:SF4">
    <property type="entry name" value="OSMOPROTECTANT IMPORT ATP-BINDING PROTEIN OSMV"/>
    <property type="match status" value="1"/>
</dbReference>
<proteinExistence type="inferred from homology"/>
<dbReference type="AlphaFoldDB" id="A0A939NK75"/>
<evidence type="ECO:0000313" key="4">
    <source>
        <dbReference type="EMBL" id="MBO2007023.1"/>
    </source>
</evidence>
<comment type="similarity">
    <text evidence="1">Belongs to the ABC transporter superfamily.</text>
</comment>
<dbReference type="Pfam" id="PF00005">
    <property type="entry name" value="ABC_tran"/>
    <property type="match status" value="1"/>
</dbReference>
<evidence type="ECO:0000256" key="1">
    <source>
        <dbReference type="ARBA" id="ARBA00005417"/>
    </source>
</evidence>
<organism evidence="4">
    <name type="scientific">Serratia marcescens</name>
    <dbReference type="NCBI Taxonomy" id="615"/>
    <lineage>
        <taxon>Bacteria</taxon>
        <taxon>Pseudomonadati</taxon>
        <taxon>Pseudomonadota</taxon>
        <taxon>Gammaproteobacteria</taxon>
        <taxon>Enterobacterales</taxon>
        <taxon>Yersiniaceae</taxon>
        <taxon>Serratia</taxon>
    </lineage>
</organism>
<keyword evidence="4" id="KW-0067">ATP-binding</keyword>
<evidence type="ECO:0000259" key="3">
    <source>
        <dbReference type="Pfam" id="PF00005"/>
    </source>
</evidence>
<accession>A0A939NK75</accession>
<dbReference type="GO" id="GO:0016887">
    <property type="term" value="F:ATP hydrolysis activity"/>
    <property type="evidence" value="ECO:0007669"/>
    <property type="project" value="InterPro"/>
</dbReference>
<keyword evidence="4" id="KW-0547">Nucleotide-binding</keyword>
<comment type="caution">
    <text evidence="4">The sequence shown here is derived from an EMBL/GenBank/DDBJ whole genome shotgun (WGS) entry which is preliminary data.</text>
</comment>
<dbReference type="Gene3D" id="3.40.50.300">
    <property type="entry name" value="P-loop containing nucleotide triphosphate hydrolases"/>
    <property type="match status" value="1"/>
</dbReference>
<keyword evidence="2" id="KW-0813">Transport</keyword>
<reference evidence="4" key="1">
    <citation type="submission" date="2021-03" db="EMBL/GenBank/DDBJ databases">
        <title>Molecular epidemiology and mechanisms of colistin and carbapenem resistance in Enterobacteriaceae from clinical isolates, the environment and porcine samples in Pretoria, South Africa.</title>
        <authorList>
            <person name="Bogoshi D."/>
            <person name="Mbelle N.M."/>
            <person name="Naidoo V."/>
            <person name="Osei Sekyere J."/>
        </authorList>
    </citation>
    <scope>NUCLEOTIDE SEQUENCE</scope>
    <source>
        <strain evidence="4">C080</strain>
    </source>
</reference>
<sequence>MIKLENLTKQFMQKNGTPFNAVDNINLDVPEGEICVLLGPSGCGKTTTLKMINRLIEPTGGTIPINGEDTSALDTVSLRRKIGYVIQQIGLFPNMTIEENITVVPRMLGWDKNAATIAPRS</sequence>
<dbReference type="InterPro" id="IPR027417">
    <property type="entry name" value="P-loop_NTPase"/>
</dbReference>
<dbReference type="PANTHER" id="PTHR43117">
    <property type="entry name" value="OSMOPROTECTANT IMPORT ATP-BINDING PROTEIN OSMV"/>
    <property type="match status" value="1"/>
</dbReference>